<evidence type="ECO:0000313" key="4">
    <source>
        <dbReference type="Proteomes" id="UP001065322"/>
    </source>
</evidence>
<keyword evidence="4" id="KW-1185">Reference proteome</keyword>
<feature type="compositionally biased region" description="Basic and acidic residues" evidence="1">
    <location>
        <begin position="86"/>
        <end position="98"/>
    </location>
</feature>
<proteinExistence type="predicted"/>
<evidence type="ECO:0000256" key="1">
    <source>
        <dbReference type="SAM" id="MobiDB-lite"/>
    </source>
</evidence>
<feature type="region of interest" description="Disordered" evidence="1">
    <location>
        <begin position="78"/>
        <end position="135"/>
    </location>
</feature>
<evidence type="ECO:0000313" key="3">
    <source>
        <dbReference type="EMBL" id="UXD88560.1"/>
    </source>
</evidence>
<feature type="signal peptide" evidence="2">
    <location>
        <begin position="1"/>
        <end position="21"/>
    </location>
</feature>
<feature type="compositionally biased region" description="Low complexity" evidence="1">
    <location>
        <begin position="123"/>
        <end position="135"/>
    </location>
</feature>
<dbReference type="RefSeq" id="WP_260997291.1">
    <property type="nucleotide sequence ID" value="NZ_CP054475.1"/>
</dbReference>
<name>A0ABY6ACW6_9GAMM</name>
<keyword evidence="2" id="KW-0732">Signal</keyword>
<feature type="chain" id="PRO_5047272997" description="DUF4148 domain-containing protein" evidence="2">
    <location>
        <begin position="22"/>
        <end position="135"/>
    </location>
</feature>
<dbReference type="EMBL" id="CP054475">
    <property type="protein sequence ID" value="UXD88560.1"/>
    <property type="molecule type" value="Genomic_DNA"/>
</dbReference>
<sequence length="135" mass="14948">MRTAAISLLTLLAATTLSVRAANPHDEYYSNDIFTAIEEAKQRTHHYDYSRAQRYNRSTSQSIQFSRLLNKEMAQTIVETPDSIDVDPKAETSDKLDTDSLTPQDSEKMPAIDTAPPSLPSNVSIGTTSVTITVR</sequence>
<protein>
    <recommendedName>
        <fullName evidence="5">DUF4148 domain-containing protein</fullName>
    </recommendedName>
</protein>
<evidence type="ECO:0008006" key="5">
    <source>
        <dbReference type="Google" id="ProtNLM"/>
    </source>
</evidence>
<dbReference type="Proteomes" id="UP001065322">
    <property type="component" value="Chromosome"/>
</dbReference>
<reference evidence="4" key="1">
    <citation type="submission" date="2020-06" db="EMBL/GenBank/DDBJ databases">
        <title>Thalassolituus marinus alknpb1M-1, a hydrocarbon-degrading bacterium isolated from the deep-sea overlying water using an in-situ strategy from the South China Sea basin.</title>
        <authorList>
            <person name="Dong C."/>
            <person name="Chen Y."/>
            <person name="Shao Z."/>
        </authorList>
    </citation>
    <scope>NUCLEOTIDE SEQUENCE [LARGE SCALE GENOMIC DNA]</scope>
    <source>
        <strain evidence="4">alknpb1M-1</strain>
    </source>
</reference>
<accession>A0ABY6ACW6</accession>
<organism evidence="3 4">
    <name type="scientific">Thalassolituus hydrocarboniclasticus</name>
    <dbReference type="NCBI Taxonomy" id="2742796"/>
    <lineage>
        <taxon>Bacteria</taxon>
        <taxon>Pseudomonadati</taxon>
        <taxon>Pseudomonadota</taxon>
        <taxon>Gammaproteobacteria</taxon>
        <taxon>Oceanospirillales</taxon>
        <taxon>Oceanospirillaceae</taxon>
        <taxon>Thalassolituus</taxon>
    </lineage>
</organism>
<gene>
    <name evidence="3" type="ORF">HUF19_14470</name>
</gene>
<evidence type="ECO:0000256" key="2">
    <source>
        <dbReference type="SAM" id="SignalP"/>
    </source>
</evidence>